<protein>
    <submittedName>
        <fullName evidence="1">Uncharacterized protein</fullName>
    </submittedName>
</protein>
<accession>E1EXP7</accession>
<name>E1EXP7_GIAIA</name>
<evidence type="ECO:0000313" key="2">
    <source>
        <dbReference type="Proteomes" id="UP000008974"/>
    </source>
</evidence>
<dbReference type="AlphaFoldDB" id="E1EXP7"/>
<organism evidence="1 2">
    <name type="scientific">Giardia intestinalis (strain P15)</name>
    <name type="common">Giardia lamblia</name>
    <dbReference type="NCBI Taxonomy" id="658858"/>
    <lineage>
        <taxon>Eukaryota</taxon>
        <taxon>Metamonada</taxon>
        <taxon>Diplomonadida</taxon>
        <taxon>Hexamitidae</taxon>
        <taxon>Giardiinae</taxon>
        <taxon>Giardia</taxon>
    </lineage>
</organism>
<dbReference type="EMBL" id="ACVC01000052">
    <property type="protein sequence ID" value="EFO65034.1"/>
    <property type="molecule type" value="Genomic_DNA"/>
</dbReference>
<dbReference type="OrthoDB" id="10255892at2759"/>
<gene>
    <name evidence="1" type="ORF">GLP15_2578</name>
</gene>
<dbReference type="Proteomes" id="UP000008974">
    <property type="component" value="Unassembled WGS sequence"/>
</dbReference>
<reference evidence="1 2" key="1">
    <citation type="journal article" date="2010" name="BMC Genomics">
        <title>Genome analysis and comparative genomics of a Giardia intestinalis assemblage E isolate.</title>
        <authorList>
            <person name="Jerlstrom-Hultqvist J."/>
            <person name="Franzen O."/>
            <person name="Ankarklev J."/>
            <person name="Xu F."/>
            <person name="Nohynkova E."/>
            <person name="Andersson J.O."/>
            <person name="Svard S.G."/>
            <person name="Andersson B."/>
        </authorList>
    </citation>
    <scope>NUCLEOTIDE SEQUENCE [LARGE SCALE GENOMIC DNA]</scope>
    <source>
        <strain evidence="1 2">P15</strain>
    </source>
</reference>
<comment type="caution">
    <text evidence="1">The sequence shown here is derived from an EMBL/GenBank/DDBJ whole genome shotgun (WGS) entry which is preliminary data.</text>
</comment>
<dbReference type="OMA" id="KWRHYRD"/>
<dbReference type="VEuPathDB" id="GiardiaDB:GLP15_2578"/>
<proteinExistence type="predicted"/>
<sequence length="377" mass="43071">MSVKALSDGVQELLSSPLLTERHVSEILDPILRKRPSLVLLVFSLLIRRLLLPDIGLDAHNIALLYSFCLDRTHVGIFEGLSLALETHATLLLRCVIVEGKLRFENQIHSVHALVQHKGALSIIFKTLALTPWLSKEDVAILVQTPIIRHLRAKERCFCRQEHFTKQTNFITASKLIINIIQQRYLLLRSRYSVILYSIMQNYDTLFNSIESTAHASLFQKYLYTLQAERSSANENFAQLGPYFKWRHYRDQILAAATRERSQDQPTVIKTVMISIRGFAEHSRTSNSNFTLIYNTFLKQMLRISSDTIPLENELKKQEEIIETLLSNNIRAATIPLPINTLKQCHDMLVLAGLIRQDVLNCSGTVLFLLGVSYGME</sequence>
<evidence type="ECO:0000313" key="1">
    <source>
        <dbReference type="EMBL" id="EFO65034.1"/>
    </source>
</evidence>